<feature type="transmembrane region" description="Helical" evidence="1">
    <location>
        <begin position="31"/>
        <end position="50"/>
    </location>
</feature>
<sequence length="200" mass="21117">MNALYLSLADLAAIGVLCFAVYYPRHRRRDLLVAFLGVNVGVLAVTTALVNSDATLGLGLGLFGVLSIIRLRSLELGQHEVAYYFAALALGLLGGLGSLDLPLTLLLMACLVAVIAAADSPQLFARDQQQLVLLDGAYTDEATLRAVLGSTVGGEVRKVAVHKVDLVNDTTLVDVRWSSVRPATDQGRSEATLGRTAVDA</sequence>
<keyword evidence="1" id="KW-0812">Transmembrane</keyword>
<proteinExistence type="predicted"/>
<keyword evidence="1" id="KW-1133">Transmembrane helix</keyword>
<protein>
    <recommendedName>
        <fullName evidence="4">DUF4956 domain-containing protein</fullName>
    </recommendedName>
</protein>
<dbReference type="AlphaFoldDB" id="A0A7Y9F4B4"/>
<keyword evidence="1" id="KW-0472">Membrane</keyword>
<reference evidence="2 3" key="1">
    <citation type="submission" date="2020-07" db="EMBL/GenBank/DDBJ databases">
        <title>Sequencing the genomes of 1000 actinobacteria strains.</title>
        <authorList>
            <person name="Klenk H.-P."/>
        </authorList>
    </citation>
    <scope>NUCLEOTIDE SEQUENCE [LARGE SCALE GENOMIC DNA]</scope>
    <source>
        <strain evidence="2 3">DSM 18965</strain>
    </source>
</reference>
<accession>A0A7Y9F4B4</accession>
<feature type="transmembrane region" description="Helical" evidence="1">
    <location>
        <begin position="81"/>
        <end position="99"/>
    </location>
</feature>
<feature type="transmembrane region" description="Helical" evidence="1">
    <location>
        <begin position="56"/>
        <end position="74"/>
    </location>
</feature>
<comment type="caution">
    <text evidence="2">The sequence shown here is derived from an EMBL/GenBank/DDBJ whole genome shotgun (WGS) entry which is preliminary data.</text>
</comment>
<name>A0A7Y9F4B4_9ACTN</name>
<keyword evidence="3" id="KW-1185">Reference proteome</keyword>
<dbReference type="InterPro" id="IPR032531">
    <property type="entry name" value="DUF4956"/>
</dbReference>
<gene>
    <name evidence="2" type="ORF">BKA08_003369</name>
</gene>
<dbReference type="EMBL" id="JACCBE010000001">
    <property type="protein sequence ID" value="NYD59131.1"/>
    <property type="molecule type" value="Genomic_DNA"/>
</dbReference>
<dbReference type="Pfam" id="PF16316">
    <property type="entry name" value="DUF4956"/>
    <property type="match status" value="1"/>
</dbReference>
<evidence type="ECO:0000256" key="1">
    <source>
        <dbReference type="SAM" id="Phobius"/>
    </source>
</evidence>
<evidence type="ECO:0000313" key="3">
    <source>
        <dbReference type="Proteomes" id="UP000516957"/>
    </source>
</evidence>
<evidence type="ECO:0008006" key="4">
    <source>
        <dbReference type="Google" id="ProtNLM"/>
    </source>
</evidence>
<dbReference type="RefSeq" id="WP_179616630.1">
    <property type="nucleotide sequence ID" value="NZ_CP059163.1"/>
</dbReference>
<evidence type="ECO:0000313" key="2">
    <source>
        <dbReference type="EMBL" id="NYD59131.1"/>
    </source>
</evidence>
<dbReference type="Proteomes" id="UP000516957">
    <property type="component" value="Unassembled WGS sequence"/>
</dbReference>
<feature type="transmembrane region" description="Helical" evidence="1">
    <location>
        <begin position="6"/>
        <end position="24"/>
    </location>
</feature>
<organism evidence="2 3">
    <name type="scientific">Nocardioides marinisabuli</name>
    <dbReference type="NCBI Taxonomy" id="419476"/>
    <lineage>
        <taxon>Bacteria</taxon>
        <taxon>Bacillati</taxon>
        <taxon>Actinomycetota</taxon>
        <taxon>Actinomycetes</taxon>
        <taxon>Propionibacteriales</taxon>
        <taxon>Nocardioidaceae</taxon>
        <taxon>Nocardioides</taxon>
    </lineage>
</organism>